<accession>A0A1I4I2L6</accession>
<gene>
    <name evidence="8" type="ORF">SAMN04490355_100672</name>
</gene>
<dbReference type="STRING" id="1123291.SAMN04490355_100672"/>
<feature type="transmembrane region" description="Helical" evidence="6">
    <location>
        <begin position="336"/>
        <end position="355"/>
    </location>
</feature>
<evidence type="ECO:0000256" key="6">
    <source>
        <dbReference type="SAM" id="Phobius"/>
    </source>
</evidence>
<feature type="transmembrane region" description="Helical" evidence="6">
    <location>
        <begin position="268"/>
        <end position="288"/>
    </location>
</feature>
<keyword evidence="5 6" id="KW-0472">Membrane</keyword>
<evidence type="ECO:0000313" key="9">
    <source>
        <dbReference type="Proteomes" id="UP000199520"/>
    </source>
</evidence>
<proteinExistence type="predicted"/>
<dbReference type="PROSITE" id="PS50850">
    <property type="entry name" value="MFS"/>
    <property type="match status" value="1"/>
</dbReference>
<evidence type="ECO:0000256" key="3">
    <source>
        <dbReference type="ARBA" id="ARBA00022692"/>
    </source>
</evidence>
<feature type="transmembrane region" description="Helical" evidence="6">
    <location>
        <begin position="183"/>
        <end position="203"/>
    </location>
</feature>
<dbReference type="InterPro" id="IPR036259">
    <property type="entry name" value="MFS_trans_sf"/>
</dbReference>
<keyword evidence="2" id="KW-0813">Transport</keyword>
<dbReference type="GO" id="GO:0022857">
    <property type="term" value="F:transmembrane transporter activity"/>
    <property type="evidence" value="ECO:0007669"/>
    <property type="project" value="InterPro"/>
</dbReference>
<keyword evidence="3 6" id="KW-0812">Transmembrane</keyword>
<sequence>MATGIDTVYESKKIIARLDNLPLSRFHYKMLFVNGLAWAFDAFDVGIVTFIVTALTKDWGLTAGQIGVLLSSGMVGMIVGAFFSGPLADKYGRKAVFKWTLLMFSLFSLLCAFAWDFTSLIIFRFLVGVGLGGETPVVTSLLGEFIPAQNRGKVQGLLNCFWAVGWIAATAVSYYVIPAVGWRWAFVAGALPALYIWVIRLHLPESPRWLASQGRYEEAKSIMNDIESVVNKTHKLVPVTDEDVKKVVDINPRPIGDLFKKKYLKTTVMLWILWFMGMFGYYGLFAWMPTLLVKAGHSMVKSFQYVLFLQLAYIPNQILSAYLMDKVGRKKLLVGNLFFSAVATVVFGIALGNQLSTSEVLILGLLTSFFVSGIWGITYTYTPELYPTGIRATGTSWASTCSRFGSMSAPLVIGYSLNLIGVVGVYGIVAVAFGLACVAVLTMGIETKGKTL</sequence>
<feature type="transmembrane region" description="Helical" evidence="6">
    <location>
        <begin position="157"/>
        <end position="177"/>
    </location>
</feature>
<feature type="transmembrane region" description="Helical" evidence="6">
    <location>
        <begin position="95"/>
        <end position="115"/>
    </location>
</feature>
<feature type="transmembrane region" description="Helical" evidence="6">
    <location>
        <begin position="412"/>
        <end position="445"/>
    </location>
</feature>
<dbReference type="PROSITE" id="PS00217">
    <property type="entry name" value="SUGAR_TRANSPORT_2"/>
    <property type="match status" value="1"/>
</dbReference>
<feature type="transmembrane region" description="Helical" evidence="6">
    <location>
        <begin position="61"/>
        <end position="83"/>
    </location>
</feature>
<feature type="transmembrane region" description="Helical" evidence="6">
    <location>
        <begin position="361"/>
        <end position="381"/>
    </location>
</feature>
<dbReference type="SUPFAM" id="SSF103473">
    <property type="entry name" value="MFS general substrate transporter"/>
    <property type="match status" value="1"/>
</dbReference>
<dbReference type="AlphaFoldDB" id="A0A1I4I2L6"/>
<feature type="domain" description="Major facilitator superfamily (MFS) profile" evidence="7">
    <location>
        <begin position="30"/>
        <end position="448"/>
    </location>
</feature>
<keyword evidence="4 6" id="KW-1133">Transmembrane helix</keyword>
<dbReference type="PANTHER" id="PTHR23511">
    <property type="entry name" value="SYNAPTIC VESICLE GLYCOPROTEIN 2"/>
    <property type="match status" value="1"/>
</dbReference>
<dbReference type="GO" id="GO:0005886">
    <property type="term" value="C:plasma membrane"/>
    <property type="evidence" value="ECO:0007669"/>
    <property type="project" value="UniProtKB-SubCell"/>
</dbReference>
<dbReference type="Gene3D" id="1.20.1250.20">
    <property type="entry name" value="MFS general substrate transporter like domains"/>
    <property type="match status" value="1"/>
</dbReference>
<dbReference type="InterPro" id="IPR020846">
    <property type="entry name" value="MFS_dom"/>
</dbReference>
<dbReference type="RefSeq" id="WP_217645049.1">
    <property type="nucleotide sequence ID" value="NZ_FOTS01000006.1"/>
</dbReference>
<dbReference type="Pfam" id="PF00083">
    <property type="entry name" value="Sugar_tr"/>
    <property type="match status" value="1"/>
</dbReference>
<dbReference type="PANTHER" id="PTHR23511:SF34">
    <property type="entry name" value="SYNAPTIC VESICLE GLYCOPROTEIN 2"/>
    <property type="match status" value="1"/>
</dbReference>
<comment type="subcellular location">
    <subcellularLocation>
        <location evidence="1">Cell membrane</location>
        <topology evidence="1">Multi-pass membrane protein</topology>
    </subcellularLocation>
</comment>
<evidence type="ECO:0000256" key="5">
    <source>
        <dbReference type="ARBA" id="ARBA00023136"/>
    </source>
</evidence>
<dbReference type="InterPro" id="IPR005829">
    <property type="entry name" value="Sugar_transporter_CS"/>
</dbReference>
<protein>
    <submittedName>
        <fullName evidence="8">MFS transporter, putative metabolite:H+ symporter</fullName>
    </submittedName>
</protein>
<dbReference type="EMBL" id="FOTS01000006">
    <property type="protein sequence ID" value="SFL48615.1"/>
    <property type="molecule type" value="Genomic_DNA"/>
</dbReference>
<dbReference type="InterPro" id="IPR005828">
    <property type="entry name" value="MFS_sugar_transport-like"/>
</dbReference>
<organism evidence="8 9">
    <name type="scientific">Pelosinus propionicus DSM 13327</name>
    <dbReference type="NCBI Taxonomy" id="1123291"/>
    <lineage>
        <taxon>Bacteria</taxon>
        <taxon>Bacillati</taxon>
        <taxon>Bacillota</taxon>
        <taxon>Negativicutes</taxon>
        <taxon>Selenomonadales</taxon>
        <taxon>Sporomusaceae</taxon>
        <taxon>Pelosinus</taxon>
    </lineage>
</organism>
<evidence type="ECO:0000313" key="8">
    <source>
        <dbReference type="EMBL" id="SFL48615.1"/>
    </source>
</evidence>
<feature type="transmembrane region" description="Helical" evidence="6">
    <location>
        <begin position="121"/>
        <end position="145"/>
    </location>
</feature>
<evidence type="ECO:0000256" key="2">
    <source>
        <dbReference type="ARBA" id="ARBA00022448"/>
    </source>
</evidence>
<name>A0A1I4I2L6_9FIRM</name>
<dbReference type="PROSITE" id="PS00216">
    <property type="entry name" value="SUGAR_TRANSPORT_1"/>
    <property type="match status" value="2"/>
</dbReference>
<keyword evidence="9" id="KW-1185">Reference proteome</keyword>
<dbReference type="Proteomes" id="UP000199520">
    <property type="component" value="Unassembled WGS sequence"/>
</dbReference>
<evidence type="ECO:0000256" key="1">
    <source>
        <dbReference type="ARBA" id="ARBA00004651"/>
    </source>
</evidence>
<reference evidence="9" key="1">
    <citation type="submission" date="2016-10" db="EMBL/GenBank/DDBJ databases">
        <authorList>
            <person name="Varghese N."/>
            <person name="Submissions S."/>
        </authorList>
    </citation>
    <scope>NUCLEOTIDE SEQUENCE [LARGE SCALE GENOMIC DNA]</scope>
    <source>
        <strain evidence="9">DSM 13327</strain>
    </source>
</reference>
<evidence type="ECO:0000259" key="7">
    <source>
        <dbReference type="PROSITE" id="PS50850"/>
    </source>
</evidence>
<feature type="transmembrane region" description="Helical" evidence="6">
    <location>
        <begin position="31"/>
        <end position="55"/>
    </location>
</feature>
<evidence type="ECO:0000256" key="4">
    <source>
        <dbReference type="ARBA" id="ARBA00022989"/>
    </source>
</evidence>
<dbReference type="CDD" id="cd17316">
    <property type="entry name" value="MFS_SV2_like"/>
    <property type="match status" value="1"/>
</dbReference>